<feature type="compositionally biased region" description="Polar residues" evidence="1">
    <location>
        <begin position="111"/>
        <end position="120"/>
    </location>
</feature>
<accession>A0ABR0BD40</accession>
<protein>
    <recommendedName>
        <fullName evidence="4">Basic proline-rich protein-like</fullName>
    </recommendedName>
</protein>
<gene>
    <name evidence="2" type="ORF">Purlil1_13829</name>
</gene>
<sequence length="484" mass="51523">MTTGRINQVTIVRRGWPTGACFSAGEIFQVTGGRPRARRAAVLPAPEGRRAPLAAVRFPPLSSPGPPSAAPHPLWAVRLRGPRRRTQRAASTIAVSAARGCPLSLCVQRSPAASSPQNPSVGGRRRCLQPPKGSPTRPEPASLFKGPLRGCLVDTAAAAAFSPPLSQTYRPHRWGGHAAGGSRATLDFPQNSFVWEIKKIDSRPARAQPDHHGIWGVGRGRAHARAGWLARGRALRRRLQELQGSPPDRPPRPPSSQATAAPRPLTARRDLTTLRPPPDPTPGGRPQGSGSRRQRPAPGPIAPPGPIQEPARHLRPAGHSTISRNNTLYPPCSRTGTPAPGRLQGSPPTLHRHGQVEAAYPAPAAGQTSGRRARGRAAPPRGPSPDPPHAGPAALARCIGEIEAKDGLPSADRNNKATLLLTGPFRTAKSSAKDLTPLVLKLQYANYRGALRAPRRNRLLRHKAEAYSCPSVRAGGITAFWHGF</sequence>
<proteinExistence type="predicted"/>
<feature type="region of interest" description="Disordered" evidence="1">
    <location>
        <begin position="242"/>
        <end position="393"/>
    </location>
</feature>
<organism evidence="2 3">
    <name type="scientific">Purpureocillium lilacinum</name>
    <name type="common">Paecilomyces lilacinus</name>
    <dbReference type="NCBI Taxonomy" id="33203"/>
    <lineage>
        <taxon>Eukaryota</taxon>
        <taxon>Fungi</taxon>
        <taxon>Dikarya</taxon>
        <taxon>Ascomycota</taxon>
        <taxon>Pezizomycotina</taxon>
        <taxon>Sordariomycetes</taxon>
        <taxon>Hypocreomycetidae</taxon>
        <taxon>Hypocreales</taxon>
        <taxon>Ophiocordycipitaceae</taxon>
        <taxon>Purpureocillium</taxon>
    </lineage>
</organism>
<evidence type="ECO:0000313" key="3">
    <source>
        <dbReference type="Proteomes" id="UP001287286"/>
    </source>
</evidence>
<comment type="caution">
    <text evidence="2">The sequence shown here is derived from an EMBL/GenBank/DDBJ whole genome shotgun (WGS) entry which is preliminary data.</text>
</comment>
<name>A0ABR0BD40_PURLI</name>
<reference evidence="2 3" key="1">
    <citation type="journal article" date="2024" name="Microbiol. Resour. Announc.">
        <title>Genome annotations for the ascomycete fungi Trichoderma harzianum, Trichoderma aggressivum, and Purpureocillium lilacinum.</title>
        <authorList>
            <person name="Beijen E.P.W."/>
            <person name="Ohm R.A."/>
        </authorList>
    </citation>
    <scope>NUCLEOTIDE SEQUENCE [LARGE SCALE GENOMIC DNA]</scope>
    <source>
        <strain evidence="2 3">CBS 150709</strain>
    </source>
</reference>
<feature type="region of interest" description="Disordered" evidence="1">
    <location>
        <begin position="109"/>
        <end position="143"/>
    </location>
</feature>
<dbReference type="Proteomes" id="UP001287286">
    <property type="component" value="Unassembled WGS sequence"/>
</dbReference>
<evidence type="ECO:0008006" key="4">
    <source>
        <dbReference type="Google" id="ProtNLM"/>
    </source>
</evidence>
<feature type="compositionally biased region" description="Low complexity" evidence="1">
    <location>
        <begin position="255"/>
        <end position="265"/>
    </location>
</feature>
<keyword evidence="3" id="KW-1185">Reference proteome</keyword>
<evidence type="ECO:0000256" key="1">
    <source>
        <dbReference type="SAM" id="MobiDB-lite"/>
    </source>
</evidence>
<evidence type="ECO:0000313" key="2">
    <source>
        <dbReference type="EMBL" id="KAK4068323.1"/>
    </source>
</evidence>
<feature type="compositionally biased region" description="Pro residues" evidence="1">
    <location>
        <begin position="380"/>
        <end position="390"/>
    </location>
</feature>
<feature type="compositionally biased region" description="Pro residues" evidence="1">
    <location>
        <begin position="297"/>
        <end position="307"/>
    </location>
</feature>
<dbReference type="EMBL" id="JAWRVI010000319">
    <property type="protein sequence ID" value="KAK4068323.1"/>
    <property type="molecule type" value="Genomic_DNA"/>
</dbReference>